<dbReference type="Proteomes" id="UP000053240">
    <property type="component" value="Unassembled WGS sequence"/>
</dbReference>
<protein>
    <submittedName>
        <fullName evidence="1">Uncharacterized protein</fullName>
    </submittedName>
</protein>
<dbReference type="OrthoDB" id="7087888at2759"/>
<organism evidence="1 2">
    <name type="scientific">Papilio machaon</name>
    <name type="common">Old World swallowtail butterfly</name>
    <dbReference type="NCBI Taxonomy" id="76193"/>
    <lineage>
        <taxon>Eukaryota</taxon>
        <taxon>Metazoa</taxon>
        <taxon>Ecdysozoa</taxon>
        <taxon>Arthropoda</taxon>
        <taxon>Hexapoda</taxon>
        <taxon>Insecta</taxon>
        <taxon>Pterygota</taxon>
        <taxon>Neoptera</taxon>
        <taxon>Endopterygota</taxon>
        <taxon>Lepidoptera</taxon>
        <taxon>Glossata</taxon>
        <taxon>Ditrysia</taxon>
        <taxon>Papilionoidea</taxon>
        <taxon>Papilionidae</taxon>
        <taxon>Papilioninae</taxon>
        <taxon>Papilio</taxon>
    </lineage>
</organism>
<reference evidence="1 2" key="1">
    <citation type="journal article" date="2015" name="Nat. Commun.">
        <title>Outbred genome sequencing and CRISPR/Cas9 gene editing in butterflies.</title>
        <authorList>
            <person name="Li X."/>
            <person name="Fan D."/>
            <person name="Zhang W."/>
            <person name="Liu G."/>
            <person name="Zhang L."/>
            <person name="Zhao L."/>
            <person name="Fang X."/>
            <person name="Chen L."/>
            <person name="Dong Y."/>
            <person name="Chen Y."/>
            <person name="Ding Y."/>
            <person name="Zhao R."/>
            <person name="Feng M."/>
            <person name="Zhu Y."/>
            <person name="Feng Y."/>
            <person name="Jiang X."/>
            <person name="Zhu D."/>
            <person name="Xiang H."/>
            <person name="Feng X."/>
            <person name="Li S."/>
            <person name="Wang J."/>
            <person name="Zhang G."/>
            <person name="Kronforst M.R."/>
            <person name="Wang W."/>
        </authorList>
    </citation>
    <scope>NUCLEOTIDE SEQUENCE [LARGE SCALE GENOMIC DNA]</scope>
    <source>
        <strain evidence="1">Ya'a_city_454_Pm</strain>
        <tissue evidence="1">Whole body</tissue>
    </source>
</reference>
<evidence type="ECO:0000313" key="1">
    <source>
        <dbReference type="EMBL" id="KPJ16682.1"/>
    </source>
</evidence>
<dbReference type="EMBL" id="KQ460207">
    <property type="protein sequence ID" value="KPJ16682.1"/>
    <property type="molecule type" value="Genomic_DNA"/>
</dbReference>
<accession>A0A194RGH0</accession>
<dbReference type="AlphaFoldDB" id="A0A194RGH0"/>
<keyword evidence="2" id="KW-1185">Reference proteome</keyword>
<dbReference type="InParanoid" id="A0A194RGH0"/>
<proteinExistence type="predicted"/>
<name>A0A194RGH0_PAPMA</name>
<dbReference type="OMA" id="QRECACY"/>
<evidence type="ECO:0000313" key="2">
    <source>
        <dbReference type="Proteomes" id="UP000053240"/>
    </source>
</evidence>
<sequence>MSVLPRGYESFRPCPRYGCVQGSPGIYYKRPRCGQPRPQPYQREVAPYCSGPSNAPRDRPCCYDFPCKAHCFNHGACTRPSGRYARTVWYPGECCPRVPPCQAFTCPNPPYHPCCTYTCNKLV</sequence>
<gene>
    <name evidence="1" type="ORF">RR48_10281</name>
</gene>